<feature type="compositionally biased region" description="Basic and acidic residues" evidence="8">
    <location>
        <begin position="470"/>
        <end position="479"/>
    </location>
</feature>
<feature type="region of interest" description="Disordered" evidence="8">
    <location>
        <begin position="592"/>
        <end position="807"/>
    </location>
</feature>
<dbReference type="OrthoDB" id="436852at2759"/>
<feature type="compositionally biased region" description="Basic and acidic residues" evidence="8">
    <location>
        <begin position="1133"/>
        <end position="1148"/>
    </location>
</feature>
<comment type="subcellular location">
    <subcellularLocation>
        <location evidence="1">Nucleus</location>
    </subcellularLocation>
</comment>
<dbReference type="STRING" id="946122.A0A0C2T4G0"/>
<feature type="compositionally biased region" description="Low complexity" evidence="8">
    <location>
        <begin position="766"/>
        <end position="783"/>
    </location>
</feature>
<feature type="coiled-coil region" evidence="7">
    <location>
        <begin position="1104"/>
        <end position="1131"/>
    </location>
</feature>
<evidence type="ECO:0000256" key="2">
    <source>
        <dbReference type="ARBA" id="ARBA00022723"/>
    </source>
</evidence>
<dbReference type="InterPro" id="IPR013083">
    <property type="entry name" value="Znf_RING/FYVE/PHD"/>
</dbReference>
<evidence type="ECO:0000256" key="8">
    <source>
        <dbReference type="SAM" id="MobiDB-lite"/>
    </source>
</evidence>
<evidence type="ECO:0000256" key="7">
    <source>
        <dbReference type="SAM" id="Coils"/>
    </source>
</evidence>
<dbReference type="InterPro" id="IPR037869">
    <property type="entry name" value="Spp1/CFP1"/>
</dbReference>
<dbReference type="InterPro" id="IPR019787">
    <property type="entry name" value="Znf_PHD-finger"/>
</dbReference>
<name>A0A0C2T4G0_AMAMK</name>
<dbReference type="InParanoid" id="A0A0C2T4G0"/>
<evidence type="ECO:0000313" key="11">
    <source>
        <dbReference type="Proteomes" id="UP000054549"/>
    </source>
</evidence>
<dbReference type="PROSITE" id="PS01359">
    <property type="entry name" value="ZF_PHD_1"/>
    <property type="match status" value="1"/>
</dbReference>
<dbReference type="Proteomes" id="UP000054549">
    <property type="component" value="Unassembled WGS sequence"/>
</dbReference>
<evidence type="ECO:0000256" key="3">
    <source>
        <dbReference type="ARBA" id="ARBA00022771"/>
    </source>
</evidence>
<evidence type="ECO:0000256" key="4">
    <source>
        <dbReference type="ARBA" id="ARBA00022833"/>
    </source>
</evidence>
<feature type="region of interest" description="Disordered" evidence="8">
    <location>
        <begin position="459"/>
        <end position="494"/>
    </location>
</feature>
<dbReference type="PROSITE" id="PS50016">
    <property type="entry name" value="ZF_PHD_2"/>
    <property type="match status" value="1"/>
</dbReference>
<protein>
    <recommendedName>
        <fullName evidence="9">PHD-type domain-containing protein</fullName>
    </recommendedName>
</protein>
<dbReference type="PANTHER" id="PTHR46174">
    <property type="entry name" value="CXXC-TYPE ZINC FINGER PROTEIN 1"/>
    <property type="match status" value="1"/>
</dbReference>
<dbReference type="EMBL" id="KN818223">
    <property type="protein sequence ID" value="KIL70790.1"/>
    <property type="molecule type" value="Genomic_DNA"/>
</dbReference>
<feature type="compositionally biased region" description="Basic and acidic residues" evidence="8">
    <location>
        <begin position="690"/>
        <end position="703"/>
    </location>
</feature>
<dbReference type="InterPro" id="IPR019786">
    <property type="entry name" value="Zinc_finger_PHD-type_CS"/>
</dbReference>
<reference evidence="10 11" key="1">
    <citation type="submission" date="2014-04" db="EMBL/GenBank/DDBJ databases">
        <title>Evolutionary Origins and Diversification of the Mycorrhizal Mutualists.</title>
        <authorList>
            <consortium name="DOE Joint Genome Institute"/>
            <consortium name="Mycorrhizal Genomics Consortium"/>
            <person name="Kohler A."/>
            <person name="Kuo A."/>
            <person name="Nagy L.G."/>
            <person name="Floudas D."/>
            <person name="Copeland A."/>
            <person name="Barry K.W."/>
            <person name="Cichocki N."/>
            <person name="Veneault-Fourrey C."/>
            <person name="LaButti K."/>
            <person name="Lindquist E.A."/>
            <person name="Lipzen A."/>
            <person name="Lundell T."/>
            <person name="Morin E."/>
            <person name="Murat C."/>
            <person name="Riley R."/>
            <person name="Ohm R."/>
            <person name="Sun H."/>
            <person name="Tunlid A."/>
            <person name="Henrissat B."/>
            <person name="Grigoriev I.V."/>
            <person name="Hibbett D.S."/>
            <person name="Martin F."/>
        </authorList>
    </citation>
    <scope>NUCLEOTIDE SEQUENCE [LARGE SCALE GENOMIC DNA]</scope>
    <source>
        <strain evidence="10 11">Koide BX008</strain>
    </source>
</reference>
<dbReference type="GO" id="GO:0045893">
    <property type="term" value="P:positive regulation of DNA-templated transcription"/>
    <property type="evidence" value="ECO:0007669"/>
    <property type="project" value="TreeGrafter"/>
</dbReference>
<keyword evidence="4" id="KW-0862">Zinc</keyword>
<feature type="domain" description="PHD-type" evidence="9">
    <location>
        <begin position="812"/>
        <end position="863"/>
    </location>
</feature>
<feature type="compositionally biased region" description="Polar residues" evidence="8">
    <location>
        <begin position="645"/>
        <end position="663"/>
    </location>
</feature>
<feature type="region of interest" description="Disordered" evidence="8">
    <location>
        <begin position="13"/>
        <end position="81"/>
    </location>
</feature>
<proteinExistence type="predicted"/>
<dbReference type="GO" id="GO:0048188">
    <property type="term" value="C:Set1C/COMPASS complex"/>
    <property type="evidence" value="ECO:0007669"/>
    <property type="project" value="InterPro"/>
</dbReference>
<dbReference type="InterPro" id="IPR011011">
    <property type="entry name" value="Znf_FYVE_PHD"/>
</dbReference>
<feature type="region of interest" description="Disordered" evidence="8">
    <location>
        <begin position="534"/>
        <end position="559"/>
    </location>
</feature>
<feature type="region of interest" description="Disordered" evidence="8">
    <location>
        <begin position="1133"/>
        <end position="1178"/>
    </location>
</feature>
<evidence type="ECO:0000256" key="5">
    <source>
        <dbReference type="ARBA" id="ARBA00023242"/>
    </source>
</evidence>
<dbReference type="InterPro" id="IPR001965">
    <property type="entry name" value="Znf_PHD"/>
</dbReference>
<keyword evidence="11" id="KW-1185">Reference proteome</keyword>
<dbReference type="SMART" id="SM00249">
    <property type="entry name" value="PHD"/>
    <property type="match status" value="1"/>
</dbReference>
<dbReference type="Gene3D" id="3.30.40.10">
    <property type="entry name" value="Zinc/RING finger domain, C3HC4 (zinc finger)"/>
    <property type="match status" value="1"/>
</dbReference>
<feature type="compositionally biased region" description="Basic residues" evidence="8">
    <location>
        <begin position="731"/>
        <end position="741"/>
    </location>
</feature>
<gene>
    <name evidence="10" type="ORF">M378DRAFT_155725</name>
</gene>
<keyword evidence="7" id="KW-0175">Coiled coil</keyword>
<dbReference type="AlphaFoldDB" id="A0A0C2T4G0"/>
<feature type="compositionally biased region" description="Acidic residues" evidence="8">
    <location>
        <begin position="798"/>
        <end position="807"/>
    </location>
</feature>
<feature type="region of interest" description="Disordered" evidence="8">
    <location>
        <begin position="405"/>
        <end position="436"/>
    </location>
</feature>
<evidence type="ECO:0000313" key="10">
    <source>
        <dbReference type="EMBL" id="KIL70790.1"/>
    </source>
</evidence>
<feature type="region of interest" description="Disordered" evidence="8">
    <location>
        <begin position="277"/>
        <end position="296"/>
    </location>
</feature>
<feature type="compositionally biased region" description="Low complexity" evidence="8">
    <location>
        <begin position="407"/>
        <end position="423"/>
    </location>
</feature>
<feature type="compositionally biased region" description="Basic residues" evidence="8">
    <location>
        <begin position="1168"/>
        <end position="1178"/>
    </location>
</feature>
<organism evidence="10 11">
    <name type="scientific">Amanita muscaria (strain Koide BX008)</name>
    <dbReference type="NCBI Taxonomy" id="946122"/>
    <lineage>
        <taxon>Eukaryota</taxon>
        <taxon>Fungi</taxon>
        <taxon>Dikarya</taxon>
        <taxon>Basidiomycota</taxon>
        <taxon>Agaricomycotina</taxon>
        <taxon>Agaricomycetes</taxon>
        <taxon>Agaricomycetidae</taxon>
        <taxon>Agaricales</taxon>
        <taxon>Pluteineae</taxon>
        <taxon>Amanitaceae</taxon>
        <taxon>Amanita</taxon>
    </lineage>
</organism>
<dbReference type="Pfam" id="PF00628">
    <property type="entry name" value="PHD"/>
    <property type="match status" value="1"/>
</dbReference>
<dbReference type="HOGENOM" id="CLU_271270_0_0_1"/>
<keyword evidence="2" id="KW-0479">Metal-binding</keyword>
<dbReference type="PANTHER" id="PTHR46174:SF1">
    <property type="entry name" value="CXXC-TYPE ZINC FINGER PROTEIN 1"/>
    <property type="match status" value="1"/>
</dbReference>
<dbReference type="GO" id="GO:0008270">
    <property type="term" value="F:zinc ion binding"/>
    <property type="evidence" value="ECO:0007669"/>
    <property type="project" value="UniProtKB-KW"/>
</dbReference>
<evidence type="ECO:0000256" key="1">
    <source>
        <dbReference type="ARBA" id="ARBA00004123"/>
    </source>
</evidence>
<sequence>MSFLGLEALVHAATEERRRISGGSESDPSRHGSPIEDQPLRALPYPPTHQTHQPSPKLVYVPPASSPPHIHSPTYSPYLPRPREHVQNLQSTAEQRSPISPFLRQEEEMQRYQYLQRQRQEMIPQEQRSFPQRFQHSDAIILPPLRSPTTPFQVEEPEQLRSRASPLLGRPRSGSFVPKYPLSPMQIDMPAPLTLPRGSPRLPTPIMHPLPPTMSPSILHEPAMQSPRDFQPAFYHDTAVQHRQGSTPAIVQSPVQQRTFSYTSHVLHQDTALQFRQDPQPTPAQQASITPQSLHLQHQRNMTLDDFPPSKRRRHSDSPLRLPAIVHNLDVTEPPRVPEQRLNSEPSEPKCRVDALQVVQSMPQPVPPPIAAANGPTILPRKSSHEGGKKPLSYLEPHVKERDFNKVASSSGRRSPPGSAVGRAKAAKKIDEMREAPKKDLIPSPVTVTVKPQGELLQTAQHGVVSGSKKRAEETEVTVRDIPIPASSGTNQVDPQIWTAQQENKLSSPSAARSTIPTPLVAAELTRDDAVITPSLSRSTAVPDKREVPPQPQPLMSDEATLEQQLEELLAEPEESEENKMDIDHDVTQLVVETLDHGEDEEEADINKQDPYNSEADVDLELLRLVDDQPSADGQSRHDLESPARTASPNVGTASFLSPTVNLAPSPDAVPTPSDRGSMPPPAHQPVQSKGKDQVKHGEEKKVSKPGSGLKKKETGTKVSKLKATTTGKAPKAKSTAKSKVKTSEGTATPPLAVSKPGKVPIPLPVKKSVSSTAASRSRSASVMPAGPEGDVKPADKQEDEESSDGANDDDKLYCVCKTKYDEERCMIACDKCDEWYHMQCVNISEFEADLVDQFFCPTCIESNPHASLRTTYKQRCLNGLKHINPQSSDACHQPALGSGILSKFCSQDCGVEYMTNRIDTWVKKGGKREKLWESVKHAEKREGIVIEMARTKSRAAEVVVKTEDIKPFTIESRIKEESKSSQVKAAKSSLEIEQLKNSLSRIVKLREEIKKGMEVVLWREKLLELATDRAQVVGQCGWDQRLCFGDEEWDEFGMGVLESYEASTSKADNDMQVDGAGGPEDGEWWCPGRTMCDRHAGWQNIRAKDITKEKEQKEEALAKLTTRERELRKRIEDLVDPTSREIKDTPIKKPLKLSNSNGRSKTGHFVQKGKKRKNIVH</sequence>
<accession>A0A0C2T4G0</accession>
<dbReference type="SUPFAM" id="SSF57903">
    <property type="entry name" value="FYVE/PHD zinc finger"/>
    <property type="match status" value="1"/>
</dbReference>
<evidence type="ECO:0000259" key="9">
    <source>
        <dbReference type="PROSITE" id="PS50016"/>
    </source>
</evidence>
<keyword evidence="5" id="KW-0539">Nucleus</keyword>
<evidence type="ECO:0000256" key="6">
    <source>
        <dbReference type="PROSITE-ProRule" id="PRU00146"/>
    </source>
</evidence>
<keyword evidence="3 6" id="KW-0863">Zinc-finger</keyword>